<protein>
    <recommendedName>
        <fullName evidence="2">Xylose isomerase</fullName>
    </recommendedName>
</protein>
<comment type="subcellular location">
    <subcellularLocation>
        <location evidence="1">Cytoplasm</location>
    </subcellularLocation>
</comment>
<evidence type="ECO:0000256" key="2">
    <source>
        <dbReference type="ARBA" id="ARBA00018232"/>
    </source>
</evidence>
<keyword evidence="9" id="KW-1185">Reference proteome</keyword>
<evidence type="ECO:0000313" key="8">
    <source>
        <dbReference type="EMBL" id="RCK69658.1"/>
    </source>
</evidence>
<keyword evidence="6" id="KW-0119">Carbohydrate metabolism</keyword>
<dbReference type="PANTHER" id="PTHR12110">
    <property type="entry name" value="HYDROXYPYRUVATE ISOMERASE"/>
    <property type="match status" value="1"/>
</dbReference>
<evidence type="ECO:0000259" key="7">
    <source>
        <dbReference type="Pfam" id="PF01261"/>
    </source>
</evidence>
<dbReference type="EMBL" id="QOUI01000005">
    <property type="protein sequence ID" value="RCK69658.1"/>
    <property type="molecule type" value="Genomic_DNA"/>
</dbReference>
<dbReference type="RefSeq" id="WP_114126419.1">
    <property type="nucleotide sequence ID" value="NZ_QOUI01000005.1"/>
</dbReference>
<dbReference type="SUPFAM" id="SSF51658">
    <property type="entry name" value="Xylose isomerase-like"/>
    <property type="match status" value="1"/>
</dbReference>
<evidence type="ECO:0000256" key="3">
    <source>
        <dbReference type="ARBA" id="ARBA00022490"/>
    </source>
</evidence>
<dbReference type="Gene3D" id="3.20.20.150">
    <property type="entry name" value="Divalent-metal-dependent TIM barrel enzymes"/>
    <property type="match status" value="1"/>
</dbReference>
<dbReference type="InterPro" id="IPR013022">
    <property type="entry name" value="Xyl_isomerase-like_TIM-brl"/>
</dbReference>
<name>A0A367YV04_9ACTN</name>
<dbReference type="GO" id="GO:0005975">
    <property type="term" value="P:carbohydrate metabolic process"/>
    <property type="evidence" value="ECO:0007669"/>
    <property type="project" value="InterPro"/>
</dbReference>
<feature type="domain" description="Xylose isomerase-like TIM barrel" evidence="7">
    <location>
        <begin position="60"/>
        <end position="290"/>
    </location>
</feature>
<evidence type="ECO:0000313" key="9">
    <source>
        <dbReference type="Proteomes" id="UP000252770"/>
    </source>
</evidence>
<dbReference type="InterPro" id="IPR050312">
    <property type="entry name" value="IolE/XylAMocC-like"/>
</dbReference>
<evidence type="ECO:0000256" key="6">
    <source>
        <dbReference type="ARBA" id="ARBA00023277"/>
    </source>
</evidence>
<dbReference type="AlphaFoldDB" id="A0A367YV04"/>
<dbReference type="InterPro" id="IPR036237">
    <property type="entry name" value="Xyl_isomerase-like_sf"/>
</dbReference>
<organism evidence="8 9">
    <name type="scientific">Desertihabitans brevis</name>
    <dbReference type="NCBI Taxonomy" id="2268447"/>
    <lineage>
        <taxon>Bacteria</taxon>
        <taxon>Bacillati</taxon>
        <taxon>Actinomycetota</taxon>
        <taxon>Actinomycetes</taxon>
        <taxon>Propionibacteriales</taxon>
        <taxon>Propionibacteriaceae</taxon>
        <taxon>Desertihabitans</taxon>
    </lineage>
</organism>
<comment type="caution">
    <text evidence="8">The sequence shown here is derived from an EMBL/GenBank/DDBJ whole genome shotgun (WGS) entry which is preliminary data.</text>
</comment>
<dbReference type="Proteomes" id="UP000252770">
    <property type="component" value="Unassembled WGS sequence"/>
</dbReference>
<dbReference type="GO" id="GO:0009045">
    <property type="term" value="F:xylose isomerase activity"/>
    <property type="evidence" value="ECO:0007669"/>
    <property type="project" value="InterPro"/>
</dbReference>
<accession>A0A367YV04</accession>
<evidence type="ECO:0000256" key="4">
    <source>
        <dbReference type="ARBA" id="ARBA00022723"/>
    </source>
</evidence>
<keyword evidence="5 8" id="KW-0413">Isomerase</keyword>
<gene>
    <name evidence="8" type="ORF">DT076_09365</name>
</gene>
<keyword evidence="3" id="KW-0963">Cytoplasm</keyword>
<dbReference type="GO" id="GO:0046872">
    <property type="term" value="F:metal ion binding"/>
    <property type="evidence" value="ECO:0007669"/>
    <property type="project" value="UniProtKB-KW"/>
</dbReference>
<dbReference type="PROSITE" id="PS51415">
    <property type="entry name" value="XYLOSE_ISOMERASE"/>
    <property type="match status" value="1"/>
</dbReference>
<evidence type="ECO:0000256" key="1">
    <source>
        <dbReference type="ARBA" id="ARBA00004496"/>
    </source>
</evidence>
<keyword evidence="4" id="KW-0479">Metal-binding</keyword>
<evidence type="ECO:0000256" key="5">
    <source>
        <dbReference type="ARBA" id="ARBA00023235"/>
    </source>
</evidence>
<proteinExistence type="predicted"/>
<dbReference type="Pfam" id="PF01261">
    <property type="entry name" value="AP_endonuc_2"/>
    <property type="match status" value="1"/>
</dbReference>
<reference evidence="8 9" key="1">
    <citation type="submission" date="2018-07" db="EMBL/GenBank/DDBJ databases">
        <title>Desertimonas flava gen. nov. sp. nov.</title>
        <authorList>
            <person name="Liu S."/>
        </authorList>
    </citation>
    <scope>NUCLEOTIDE SEQUENCE [LARGE SCALE GENOMIC DNA]</scope>
    <source>
        <strain evidence="8 9">16Sb5-5</strain>
    </source>
</reference>
<sequence>MTDLPTFGAGIWHFATYKDRYATDGYGEPVGLLEQIDRAGAVGELSVVDLNWPFVGFEGTTEDVRSALTRNGLRAVAITPEIYTREFMKGSLTNPDPAVRTKALEMLHEATAVAQELGCDYVKLWFGQDGWDYPFQVSYRDVWQQAVHGLRELVGAHPDMRFVIEYKPREPRNKIIFPSAARTLLAIQEVGHDNLGVLLDFGHSLYGLETPADAAQLCIDHGRLFAIDVNDNYRGWDDDMVVGSVHLVETFEFFHVLRRNGWDGVWQLDQFPFREDPVQAARQAVDFLKALHRALDALDEEALAAAQTSHDALAAQRLVQKVLLTSMVEAG</sequence>
<dbReference type="InterPro" id="IPR001998">
    <property type="entry name" value="Xylose_isomerase"/>
</dbReference>